<dbReference type="eggNOG" id="COG0702">
    <property type="taxonomic scope" value="Bacteria"/>
</dbReference>
<dbReference type="RefSeq" id="WP_035235107.1">
    <property type="nucleotide sequence ID" value="NZ_ARXV01000022.1"/>
</dbReference>
<comment type="caution">
    <text evidence="4">The sequence shown here is derived from an EMBL/GenBank/DDBJ whole genome shotgun (WGS) entry which is preliminary data.</text>
</comment>
<dbReference type="InterPro" id="IPR036291">
    <property type="entry name" value="NAD(P)-bd_dom_sf"/>
</dbReference>
<feature type="domain" description="NmrA-like" evidence="3">
    <location>
        <begin position="3"/>
        <end position="237"/>
    </location>
</feature>
<evidence type="ECO:0000313" key="4">
    <source>
        <dbReference type="EMBL" id="KGD62670.1"/>
    </source>
</evidence>
<dbReference type="Gene3D" id="3.90.25.10">
    <property type="entry name" value="UDP-galactose 4-epimerase, domain 1"/>
    <property type="match status" value="1"/>
</dbReference>
<evidence type="ECO:0000259" key="3">
    <source>
        <dbReference type="Pfam" id="PF05368"/>
    </source>
</evidence>
<dbReference type="Pfam" id="PF05368">
    <property type="entry name" value="NmrA"/>
    <property type="match status" value="1"/>
</dbReference>
<dbReference type="Gene3D" id="3.40.50.720">
    <property type="entry name" value="NAD(P)-binding Rossmann-like Domain"/>
    <property type="match status" value="1"/>
</dbReference>
<dbReference type="EMBL" id="ARXV01000022">
    <property type="protein sequence ID" value="KGD62670.1"/>
    <property type="molecule type" value="Genomic_DNA"/>
</dbReference>
<evidence type="ECO:0000256" key="1">
    <source>
        <dbReference type="ARBA" id="ARBA00006328"/>
    </source>
</evidence>
<dbReference type="SUPFAM" id="SSF51735">
    <property type="entry name" value="NAD(P)-binding Rossmann-fold domains"/>
    <property type="match status" value="1"/>
</dbReference>
<dbReference type="InterPro" id="IPR008030">
    <property type="entry name" value="NmrA-like"/>
</dbReference>
<dbReference type="AlphaFoldDB" id="A0A095UJJ8"/>
<dbReference type="STRING" id="1177154.Y5S_03625"/>
<comment type="similarity">
    <text evidence="1">Belongs to the NmrA-type oxidoreductase family.</text>
</comment>
<dbReference type="InterPro" id="IPR051164">
    <property type="entry name" value="NmrA-like_oxidored"/>
</dbReference>
<name>A0A095UJJ8_9GAMM</name>
<dbReference type="PATRIC" id="fig|1177154.3.peg.3634"/>
<keyword evidence="5" id="KW-1185">Reference proteome</keyword>
<evidence type="ECO:0000313" key="5">
    <source>
        <dbReference type="Proteomes" id="UP000029444"/>
    </source>
</evidence>
<dbReference type="PANTHER" id="PTHR42748">
    <property type="entry name" value="NITROGEN METABOLITE REPRESSION PROTEIN NMRA FAMILY MEMBER"/>
    <property type="match status" value="1"/>
</dbReference>
<proteinExistence type="inferred from homology"/>
<dbReference type="PANTHER" id="PTHR42748:SF7">
    <property type="entry name" value="NMRA LIKE REDOX SENSOR 1-RELATED"/>
    <property type="match status" value="1"/>
</dbReference>
<protein>
    <submittedName>
        <fullName evidence="4">NmrA family protein</fullName>
    </submittedName>
</protein>
<gene>
    <name evidence="4" type="ORF">Y5S_03625</name>
</gene>
<sequence length="299" mass="33369">MSDQRILVTGATGAQGGALIPLLLEKGFKVRALTRNPDKPAAKALAREGVEVVAGDLDDSVSLQLACKDCYGVFALQNFWEKGVGYQREIDQGIRLADAAADAGVQHFLQTSVAGCEEAGNVLHFASKWEIEQHIEKLDLPFTMLREVFFMENFFEPVMGNKGKKAINPALVLATLEGCLKKDVPFHMVTVDDIARASAEIFANPDKFIGTRPDLASDVLTVAEMKVIYRKVTGKRPLPVSIPLWALRLSNAEAARQYVWNNTVRWRFDVDEVRKDFPFLTSFETFLRQRLAARNNQNR</sequence>
<dbReference type="Proteomes" id="UP000029444">
    <property type="component" value="Unassembled WGS sequence"/>
</dbReference>
<organism evidence="4 5">
    <name type="scientific">Alcanivorax nanhaiticus</name>
    <dbReference type="NCBI Taxonomy" id="1177154"/>
    <lineage>
        <taxon>Bacteria</taxon>
        <taxon>Pseudomonadati</taxon>
        <taxon>Pseudomonadota</taxon>
        <taxon>Gammaproteobacteria</taxon>
        <taxon>Oceanospirillales</taxon>
        <taxon>Alcanivoracaceae</taxon>
        <taxon>Alcanivorax</taxon>
    </lineage>
</organism>
<dbReference type="OrthoDB" id="9798669at2"/>
<accession>A0A095UJJ8</accession>
<evidence type="ECO:0000256" key="2">
    <source>
        <dbReference type="ARBA" id="ARBA00022857"/>
    </source>
</evidence>
<reference evidence="4 5" key="1">
    <citation type="submission" date="2012-09" db="EMBL/GenBank/DDBJ databases">
        <title>Genome Sequence of alkane-degrading Bacterium Alcanivorax sp. 19-m-6.</title>
        <authorList>
            <person name="Lai Q."/>
            <person name="Shao Z."/>
        </authorList>
    </citation>
    <scope>NUCLEOTIDE SEQUENCE [LARGE SCALE GENOMIC DNA]</scope>
    <source>
        <strain evidence="4 5">19-m-6</strain>
    </source>
</reference>
<dbReference type="CDD" id="cd05251">
    <property type="entry name" value="NmrA_like_SDR_a"/>
    <property type="match status" value="1"/>
</dbReference>
<keyword evidence="2" id="KW-0521">NADP</keyword>